<evidence type="ECO:0000256" key="1">
    <source>
        <dbReference type="ARBA" id="ARBA00004141"/>
    </source>
</evidence>
<dbReference type="GO" id="GO:0019367">
    <property type="term" value="P:fatty acid elongation, saturated fatty acid"/>
    <property type="evidence" value="ECO:0007669"/>
    <property type="project" value="TreeGrafter"/>
</dbReference>
<dbReference type="GO" id="GO:0030148">
    <property type="term" value="P:sphingolipid biosynthetic process"/>
    <property type="evidence" value="ECO:0007669"/>
    <property type="project" value="TreeGrafter"/>
</dbReference>
<dbReference type="EMBL" id="JADBJN010000002">
    <property type="protein sequence ID" value="KAG5675220.1"/>
    <property type="molecule type" value="Genomic_DNA"/>
</dbReference>
<keyword evidence="2 10" id="KW-0444">Lipid biosynthesis</keyword>
<evidence type="ECO:0000256" key="4">
    <source>
        <dbReference type="ARBA" id="ARBA00022692"/>
    </source>
</evidence>
<keyword evidence="9 10" id="KW-0275">Fatty acid biosynthesis</keyword>
<accession>A0A9J6BZ97</accession>
<evidence type="ECO:0000256" key="3">
    <source>
        <dbReference type="ARBA" id="ARBA00022679"/>
    </source>
</evidence>
<evidence type="ECO:0000256" key="5">
    <source>
        <dbReference type="ARBA" id="ARBA00022832"/>
    </source>
</evidence>
<evidence type="ECO:0000256" key="6">
    <source>
        <dbReference type="ARBA" id="ARBA00022989"/>
    </source>
</evidence>
<evidence type="ECO:0000256" key="2">
    <source>
        <dbReference type="ARBA" id="ARBA00022516"/>
    </source>
</evidence>
<evidence type="ECO:0000313" key="11">
    <source>
        <dbReference type="EMBL" id="KAG5675220.1"/>
    </source>
</evidence>
<dbReference type="OrthoDB" id="434092at2759"/>
<comment type="subcellular location">
    <subcellularLocation>
        <location evidence="1">Membrane</location>
        <topology evidence="1">Multi-pass membrane protein</topology>
    </subcellularLocation>
</comment>
<keyword evidence="6 10" id="KW-1133">Transmembrane helix</keyword>
<feature type="transmembrane region" description="Helical" evidence="10">
    <location>
        <begin position="66"/>
        <end position="92"/>
    </location>
</feature>
<dbReference type="Proteomes" id="UP001107558">
    <property type="component" value="Chromosome 2"/>
</dbReference>
<name>A0A9J6BZ97_POLVA</name>
<feature type="transmembrane region" description="Helical" evidence="10">
    <location>
        <begin position="112"/>
        <end position="135"/>
    </location>
</feature>
<evidence type="ECO:0000313" key="12">
    <source>
        <dbReference type="Proteomes" id="UP001107558"/>
    </source>
</evidence>
<dbReference type="GO" id="GO:0034626">
    <property type="term" value="P:fatty acid elongation, polyunsaturated fatty acid"/>
    <property type="evidence" value="ECO:0007669"/>
    <property type="project" value="TreeGrafter"/>
</dbReference>
<feature type="transmembrane region" description="Helical" evidence="10">
    <location>
        <begin position="205"/>
        <end position="226"/>
    </location>
</feature>
<evidence type="ECO:0000256" key="7">
    <source>
        <dbReference type="ARBA" id="ARBA00023098"/>
    </source>
</evidence>
<evidence type="ECO:0000256" key="9">
    <source>
        <dbReference type="ARBA" id="ARBA00023160"/>
    </source>
</evidence>
<dbReference type="GO" id="GO:0005789">
    <property type="term" value="C:endoplasmic reticulum membrane"/>
    <property type="evidence" value="ECO:0007669"/>
    <property type="project" value="TreeGrafter"/>
</dbReference>
<reference evidence="11" key="1">
    <citation type="submission" date="2021-03" db="EMBL/GenBank/DDBJ databases">
        <title>Chromosome level genome of the anhydrobiotic midge Polypedilum vanderplanki.</title>
        <authorList>
            <person name="Yoshida Y."/>
            <person name="Kikawada T."/>
            <person name="Gusev O."/>
        </authorList>
    </citation>
    <scope>NUCLEOTIDE SEQUENCE</scope>
    <source>
        <strain evidence="11">NIAS01</strain>
        <tissue evidence="11">Whole body or cell culture</tissue>
    </source>
</reference>
<feature type="transmembrane region" description="Helical" evidence="10">
    <location>
        <begin position="142"/>
        <end position="161"/>
    </location>
</feature>
<feature type="transmembrane region" description="Helical" evidence="10">
    <location>
        <begin position="173"/>
        <end position="193"/>
    </location>
</feature>
<dbReference type="AlphaFoldDB" id="A0A9J6BZ97"/>
<feature type="transmembrane region" description="Helical" evidence="10">
    <location>
        <begin position="238"/>
        <end position="256"/>
    </location>
</feature>
<organism evidence="11 12">
    <name type="scientific">Polypedilum vanderplanki</name>
    <name type="common">Sleeping chironomid midge</name>
    <dbReference type="NCBI Taxonomy" id="319348"/>
    <lineage>
        <taxon>Eukaryota</taxon>
        <taxon>Metazoa</taxon>
        <taxon>Ecdysozoa</taxon>
        <taxon>Arthropoda</taxon>
        <taxon>Hexapoda</taxon>
        <taxon>Insecta</taxon>
        <taxon>Pterygota</taxon>
        <taxon>Neoptera</taxon>
        <taxon>Endopterygota</taxon>
        <taxon>Diptera</taxon>
        <taxon>Nematocera</taxon>
        <taxon>Chironomoidea</taxon>
        <taxon>Chironomidae</taxon>
        <taxon>Chironominae</taxon>
        <taxon>Polypedilum</taxon>
        <taxon>Polypedilum</taxon>
    </lineage>
</organism>
<evidence type="ECO:0000256" key="8">
    <source>
        <dbReference type="ARBA" id="ARBA00023136"/>
    </source>
</evidence>
<feature type="transmembrane region" description="Helical" evidence="10">
    <location>
        <begin position="26"/>
        <end position="45"/>
    </location>
</feature>
<comment type="caution">
    <text evidence="11">The sequence shown here is derived from an EMBL/GenBank/DDBJ whole genome shotgun (WGS) entry which is preliminary data.</text>
</comment>
<dbReference type="PANTHER" id="PTHR11157:SF69">
    <property type="entry name" value="ELONGATION OF VERY LONG CHAIN FATTY ACIDS PROTEIN 7"/>
    <property type="match status" value="1"/>
</dbReference>
<keyword evidence="8 10" id="KW-0472">Membrane</keyword>
<dbReference type="InterPro" id="IPR002076">
    <property type="entry name" value="ELO_fam"/>
</dbReference>
<gene>
    <name evidence="11" type="ORF">PVAND_005144</name>
</gene>
<dbReference type="EC" id="2.3.1.199" evidence="10"/>
<comment type="catalytic activity">
    <reaction evidence="10">
        <text>a very-long-chain acyl-CoA + malonyl-CoA + H(+) = a very-long-chain 3-oxoacyl-CoA + CO2 + CoA</text>
        <dbReference type="Rhea" id="RHEA:32727"/>
        <dbReference type="ChEBI" id="CHEBI:15378"/>
        <dbReference type="ChEBI" id="CHEBI:16526"/>
        <dbReference type="ChEBI" id="CHEBI:57287"/>
        <dbReference type="ChEBI" id="CHEBI:57384"/>
        <dbReference type="ChEBI" id="CHEBI:90725"/>
        <dbReference type="ChEBI" id="CHEBI:90736"/>
        <dbReference type="EC" id="2.3.1.199"/>
    </reaction>
</comment>
<keyword evidence="5 10" id="KW-0276">Fatty acid metabolism</keyword>
<dbReference type="GO" id="GO:0009922">
    <property type="term" value="F:fatty acid elongase activity"/>
    <property type="evidence" value="ECO:0007669"/>
    <property type="project" value="UniProtKB-EC"/>
</dbReference>
<keyword evidence="7 10" id="KW-0443">Lipid metabolism</keyword>
<proteinExistence type="inferred from homology"/>
<dbReference type="PANTHER" id="PTHR11157">
    <property type="entry name" value="FATTY ACID ACYL TRANSFERASE-RELATED"/>
    <property type="match status" value="1"/>
</dbReference>
<dbReference type="GO" id="GO:0034625">
    <property type="term" value="P:fatty acid elongation, monounsaturated fatty acid"/>
    <property type="evidence" value="ECO:0007669"/>
    <property type="project" value="TreeGrafter"/>
</dbReference>
<protein>
    <recommendedName>
        <fullName evidence="10">Elongation of very long chain fatty acids protein</fullName>
        <ecNumber evidence="10">2.3.1.199</ecNumber>
    </recommendedName>
    <alternativeName>
        <fullName evidence="10">Very-long-chain 3-oxoacyl-CoA synthase</fullName>
    </alternativeName>
</protein>
<keyword evidence="4 10" id="KW-0812">Transmembrane</keyword>
<evidence type="ECO:0000256" key="10">
    <source>
        <dbReference type="RuleBase" id="RU361115"/>
    </source>
</evidence>
<dbReference type="Pfam" id="PF01151">
    <property type="entry name" value="ELO"/>
    <property type="match status" value="1"/>
</dbReference>
<keyword evidence="3 10" id="KW-0808">Transferase</keyword>
<sequence length="290" mass="34927">MDIITRIHAGWRDLMDNKTDPRVAKWPLAASPFPTLFICLAYVYIVKVLGPRFMQDRKPFNLRKVIIFYNFLQVMLSFYLFWEVSVVGWIGGGYNWRCQPVDFSRNEMPMRMARVCWLYFISKFTEFFDTFFFVLRKRYDQVSTLHIIHHRIMPFSVWWGLKFMPGGHSTFFFFLNTFVHIVMYTYYMLAAMGPEMQKYLWWKRYLTMFQMIQFIGIFTHAFQLFFHNPCNYPIVFSYWIGGHGVLFLFLFANFYVQTYTKKKSKKTLENGKVNGLIKKEIETNGLKKEL</sequence>
<dbReference type="GO" id="GO:0042761">
    <property type="term" value="P:very long-chain fatty acid biosynthetic process"/>
    <property type="evidence" value="ECO:0007669"/>
    <property type="project" value="TreeGrafter"/>
</dbReference>
<comment type="similarity">
    <text evidence="10">Belongs to the ELO family.</text>
</comment>
<keyword evidence="12" id="KW-1185">Reference proteome</keyword>